<protein>
    <recommendedName>
        <fullName evidence="4">MARVEL domain-containing protein</fullName>
    </recommendedName>
</protein>
<gene>
    <name evidence="2" type="ORF">CVT25_011465</name>
</gene>
<feature type="transmembrane region" description="Helical" evidence="1">
    <location>
        <begin position="25"/>
        <end position="47"/>
    </location>
</feature>
<evidence type="ECO:0008006" key="4">
    <source>
        <dbReference type="Google" id="ProtNLM"/>
    </source>
</evidence>
<proteinExistence type="predicted"/>
<dbReference type="Proteomes" id="UP000283269">
    <property type="component" value="Unassembled WGS sequence"/>
</dbReference>
<keyword evidence="1" id="KW-1133">Transmembrane helix</keyword>
<accession>A0A409XA74</accession>
<evidence type="ECO:0000313" key="3">
    <source>
        <dbReference type="Proteomes" id="UP000283269"/>
    </source>
</evidence>
<sequence length="226" mass="24870">MESPRWLDDVVSVQQRARPSPQMKFLAATTFCLSIFALISLIASFIIILASPLGDIHGWNHYANQQIIRLAALVIASLAVSIVYLLVNCPALLSIVIDAVLAGFIIAKLNGFHGAYPDLSLCMPYRDYPYPRRPGSPVPPLIYPPPQCKDWKLALKVTMGLAAGAAIVIGLISLGLLITRLFRTRFWKRESWTLPSGTLTFTVSLKFSRLDITESGSNSGHDLIHI</sequence>
<dbReference type="EMBL" id="NHYD01002233">
    <property type="protein sequence ID" value="PPQ87698.1"/>
    <property type="molecule type" value="Genomic_DNA"/>
</dbReference>
<feature type="transmembrane region" description="Helical" evidence="1">
    <location>
        <begin position="67"/>
        <end position="87"/>
    </location>
</feature>
<feature type="transmembrane region" description="Helical" evidence="1">
    <location>
        <begin position="159"/>
        <end position="182"/>
    </location>
</feature>
<keyword evidence="1" id="KW-0812">Transmembrane</keyword>
<dbReference type="InParanoid" id="A0A409XA74"/>
<keyword evidence="3" id="KW-1185">Reference proteome</keyword>
<keyword evidence="1" id="KW-0472">Membrane</keyword>
<name>A0A409XA74_PSICY</name>
<feature type="transmembrane region" description="Helical" evidence="1">
    <location>
        <begin position="92"/>
        <end position="111"/>
    </location>
</feature>
<evidence type="ECO:0000256" key="1">
    <source>
        <dbReference type="SAM" id="Phobius"/>
    </source>
</evidence>
<dbReference type="OrthoDB" id="10627387at2759"/>
<organism evidence="2 3">
    <name type="scientific">Psilocybe cyanescens</name>
    <dbReference type="NCBI Taxonomy" id="93625"/>
    <lineage>
        <taxon>Eukaryota</taxon>
        <taxon>Fungi</taxon>
        <taxon>Dikarya</taxon>
        <taxon>Basidiomycota</taxon>
        <taxon>Agaricomycotina</taxon>
        <taxon>Agaricomycetes</taxon>
        <taxon>Agaricomycetidae</taxon>
        <taxon>Agaricales</taxon>
        <taxon>Agaricineae</taxon>
        <taxon>Strophariaceae</taxon>
        <taxon>Psilocybe</taxon>
    </lineage>
</organism>
<reference evidence="2 3" key="1">
    <citation type="journal article" date="2018" name="Evol. Lett.">
        <title>Horizontal gene cluster transfer increased hallucinogenic mushroom diversity.</title>
        <authorList>
            <person name="Reynolds H.T."/>
            <person name="Vijayakumar V."/>
            <person name="Gluck-Thaler E."/>
            <person name="Korotkin H.B."/>
            <person name="Matheny P.B."/>
            <person name="Slot J.C."/>
        </authorList>
    </citation>
    <scope>NUCLEOTIDE SEQUENCE [LARGE SCALE GENOMIC DNA]</scope>
    <source>
        <strain evidence="2 3">2631</strain>
    </source>
</reference>
<dbReference type="AlphaFoldDB" id="A0A409XA74"/>
<evidence type="ECO:0000313" key="2">
    <source>
        <dbReference type="EMBL" id="PPQ87698.1"/>
    </source>
</evidence>
<comment type="caution">
    <text evidence="2">The sequence shown here is derived from an EMBL/GenBank/DDBJ whole genome shotgun (WGS) entry which is preliminary data.</text>
</comment>